<dbReference type="GO" id="GO:0009055">
    <property type="term" value="F:electron transfer activity"/>
    <property type="evidence" value="ECO:0007669"/>
    <property type="project" value="InterPro"/>
</dbReference>
<dbReference type="PANTHER" id="PTHR33546:SF1">
    <property type="entry name" value="LARGE, MULTIFUNCTIONAL SECRETED PROTEIN"/>
    <property type="match status" value="1"/>
</dbReference>
<evidence type="ECO:0000313" key="8">
    <source>
        <dbReference type="Proteomes" id="UP000315724"/>
    </source>
</evidence>
<dbReference type="PANTHER" id="PTHR33546">
    <property type="entry name" value="LARGE, MULTIFUNCTIONAL SECRETED PROTEIN-RELATED"/>
    <property type="match status" value="1"/>
</dbReference>
<dbReference type="InterPro" id="IPR016024">
    <property type="entry name" value="ARM-type_fold"/>
</dbReference>
<keyword evidence="5" id="KW-0732">Signal</keyword>
<evidence type="ECO:0000256" key="3">
    <source>
        <dbReference type="ARBA" id="ARBA00023004"/>
    </source>
</evidence>
<dbReference type="Gene3D" id="1.25.10.10">
    <property type="entry name" value="Leucine-rich Repeat Variant"/>
    <property type="match status" value="1"/>
</dbReference>
<evidence type="ECO:0000259" key="6">
    <source>
        <dbReference type="PROSITE" id="PS51007"/>
    </source>
</evidence>
<sequence length="1417" mass="157283" precursor="true">MRIVTITALSLCASFFTQTSSAADFEFGFSKVEVTPSTPVRLSGYGNRDKPYDGIDEPLFARGMAMTANGKEGLHVLVSVDTIGFPGELTKEIHAAVKSKHNIPRSRFVICCTHSHTAPHIGHGLTNLFATPLTELESTATQAYTSYVRDQVVKAVDQAIQNLSPGKISIDTGTATFARNRRVIKDGTWTGFGENPNGPVDHSLPVLRITDVEGNKTRGLIFNYACHCTTFGGNYNRVNGDWAGYATKSLEAANNGAIALCTIGCGADANPERNPEHAFEIAQRQGEEIADEISRLVDLKTGFTEVNAAPTSSFGFAGLPIDRPSDAQLKENLKNSRPQVRRHAEVMIDTKKRMGRLPETYPMPIQVWRFGNEFAMVFLGGEVCVEYATRIKKELPTLVEGLTPDNVWVTAYANDVFGYVTPERMRSEGGYEVDFSMIYYLQPGRWSTGTEDVILRRVKELFNSKSLDVPTPVSDALKTFTLPNGYVIEEVASEPLIRDPINFAVDARGRLWVVEMGDYPRGNPAEDLSKIERHEPWDGPPAGRIKVLIDSNQDGQYDEAKIFLDGLSFPTGVFPWKDGVFVSGAPDIIFARDTDGDLKCDEQEVFFTGFEKANPQHRIGGFEYGLDGWLYLSAGTNNKQIQCLRTGETVNVSGRDCRFDPVSGKLEAISGSSQYGRSRDDFGNWFGNSNSEPLFQFVIEDRDLSRNPHLPSPSPKHHLTNPRFAPQVYPTSRTLDRFNDLFALDRFTSACSPTVFRNDSLGTGIDGTVLICEPVHNLVSRVVVDHSTIKFSGKRAKSEQKSEFLTSSDNWFRPTRLMTAPDNTLWVCDMYRQVIEHPEWIPEAWQAKLDLYAGYNRGRIYRVYHKDSSPTRIEDLSQLKTPELVELLKSSNGWTRDRAQQLILERDISDVDSEGDTLAKSLLQLINESQDSRTLIQASYTYALLSKTPPAILKNYQSEDIDVVISAIRLWGVETNPKEKWQPSTLSHHPNERIRFELALAAGNANDDIRASVLRKVIQSSSDNPWIRTAILSSANGVADRLLIGAIEDKIVTPDLLNGLLTTLLGSSSIKGMEQLGESMTSIKDPQLRRRLLLTAISYFERNKVSFEELSQSFEEGTNKTFSQILNDSVAALKSQSLPQEEIPGAIRLAAYSNSPLSAEDLLAFLSATQSPDVNTAVIESVVNLNETLKLLQQMKKQTPAVQSEIQAILLTSTTSTNQLLEALEQNVIFTNDMSAATADALKNHRNKEVQARFAKLTASHGMASTRLELLKTYMSALSLKGDIKNGKKQFTKTCSTCHRHHEIGNDFGPKLSSLLKKSDEYILTSIIDPNAAAESKYRGYSIVTKNGKVYSGLILEETATSLKLIRPDGKSETILRSEIEEMVNTGRSFMPEGLEKNLKPQDIADIISFLRSETTP</sequence>
<feature type="chain" id="PRO_5022199458" evidence="5">
    <location>
        <begin position="23"/>
        <end position="1417"/>
    </location>
</feature>
<dbReference type="OrthoDB" id="230287at2"/>
<evidence type="ECO:0000256" key="1">
    <source>
        <dbReference type="ARBA" id="ARBA00022617"/>
    </source>
</evidence>
<dbReference type="RefSeq" id="WP_145199022.1">
    <property type="nucleotide sequence ID" value="NZ_CP036267.1"/>
</dbReference>
<dbReference type="NCBIfam" id="TIGR02603">
    <property type="entry name" value="CxxCH_TIGR02603"/>
    <property type="match status" value="1"/>
</dbReference>
<dbReference type="Proteomes" id="UP000315724">
    <property type="component" value="Chromosome"/>
</dbReference>
<keyword evidence="3 4" id="KW-0408">Iron</keyword>
<feature type="domain" description="Cytochrome c" evidence="6">
    <location>
        <begin position="1282"/>
        <end position="1415"/>
    </location>
</feature>
<dbReference type="InterPro" id="IPR013427">
    <property type="entry name" value="Haem-bd_dom_put"/>
</dbReference>
<organism evidence="7 8">
    <name type="scientific">Thalassoglobus polymorphus</name>
    <dbReference type="NCBI Taxonomy" id="2527994"/>
    <lineage>
        <taxon>Bacteria</taxon>
        <taxon>Pseudomonadati</taxon>
        <taxon>Planctomycetota</taxon>
        <taxon>Planctomycetia</taxon>
        <taxon>Planctomycetales</taxon>
        <taxon>Planctomycetaceae</taxon>
        <taxon>Thalassoglobus</taxon>
    </lineage>
</organism>
<dbReference type="Pfam" id="PF00034">
    <property type="entry name" value="Cytochrom_C"/>
    <property type="match status" value="1"/>
</dbReference>
<keyword evidence="1 4" id="KW-0349">Heme</keyword>
<name>A0A517QNJ7_9PLAN</name>
<dbReference type="InterPro" id="IPR011989">
    <property type="entry name" value="ARM-like"/>
</dbReference>
<reference evidence="7 8" key="1">
    <citation type="submission" date="2019-02" db="EMBL/GenBank/DDBJ databases">
        <title>Deep-cultivation of Planctomycetes and their phenomic and genomic characterization uncovers novel biology.</title>
        <authorList>
            <person name="Wiegand S."/>
            <person name="Jogler M."/>
            <person name="Boedeker C."/>
            <person name="Pinto D."/>
            <person name="Vollmers J."/>
            <person name="Rivas-Marin E."/>
            <person name="Kohn T."/>
            <person name="Peeters S.H."/>
            <person name="Heuer A."/>
            <person name="Rast P."/>
            <person name="Oberbeckmann S."/>
            <person name="Bunk B."/>
            <person name="Jeske O."/>
            <person name="Meyerdierks A."/>
            <person name="Storesund J.E."/>
            <person name="Kallscheuer N."/>
            <person name="Luecker S."/>
            <person name="Lage O.M."/>
            <person name="Pohl T."/>
            <person name="Merkel B.J."/>
            <person name="Hornburger P."/>
            <person name="Mueller R.-W."/>
            <person name="Bruemmer F."/>
            <person name="Labrenz M."/>
            <person name="Spormann A.M."/>
            <person name="Op den Camp H."/>
            <person name="Overmann J."/>
            <person name="Amann R."/>
            <person name="Jetten M.S.M."/>
            <person name="Mascher T."/>
            <person name="Medema M.H."/>
            <person name="Devos D.P."/>
            <person name="Kaster A.-K."/>
            <person name="Ovreas L."/>
            <person name="Rohde M."/>
            <person name="Galperin M.Y."/>
            <person name="Jogler C."/>
        </authorList>
    </citation>
    <scope>NUCLEOTIDE SEQUENCE [LARGE SCALE GENOMIC DNA]</scope>
    <source>
        <strain evidence="7 8">Mal48</strain>
    </source>
</reference>
<dbReference type="SUPFAM" id="SSF50952">
    <property type="entry name" value="Soluble quinoprotein glucose dehydrogenase"/>
    <property type="match status" value="1"/>
</dbReference>
<dbReference type="InterPro" id="IPR055557">
    <property type="entry name" value="DUF7133"/>
</dbReference>
<dbReference type="Gene3D" id="1.10.760.10">
    <property type="entry name" value="Cytochrome c-like domain"/>
    <property type="match status" value="1"/>
</dbReference>
<dbReference type="InterPro" id="IPR009056">
    <property type="entry name" value="Cyt_c-like_dom"/>
</dbReference>
<dbReference type="KEGG" id="tpol:Mal48_24100"/>
<accession>A0A517QNJ7</accession>
<protein>
    <submittedName>
        <fullName evidence="7">Neutral/alkaline non-lysosomal ceramidase</fullName>
    </submittedName>
</protein>
<gene>
    <name evidence="7" type="ORF">Mal48_24100</name>
</gene>
<evidence type="ECO:0000256" key="4">
    <source>
        <dbReference type="PROSITE-ProRule" id="PRU00433"/>
    </source>
</evidence>
<feature type="signal peptide" evidence="5">
    <location>
        <begin position="1"/>
        <end position="22"/>
    </location>
</feature>
<dbReference type="GO" id="GO:0046872">
    <property type="term" value="F:metal ion binding"/>
    <property type="evidence" value="ECO:0007669"/>
    <property type="project" value="UniProtKB-KW"/>
</dbReference>
<dbReference type="NCBIfam" id="TIGR02604">
    <property type="entry name" value="Piru_Ver_Nterm"/>
    <property type="match status" value="1"/>
</dbReference>
<dbReference type="InterPro" id="IPR011041">
    <property type="entry name" value="Quinoprot_gluc/sorb_DH_b-prop"/>
</dbReference>
<dbReference type="SUPFAM" id="SSF46626">
    <property type="entry name" value="Cytochrome c"/>
    <property type="match status" value="1"/>
</dbReference>
<dbReference type="InterPro" id="IPR036909">
    <property type="entry name" value="Cyt_c-like_dom_sf"/>
</dbReference>
<evidence type="ECO:0000313" key="7">
    <source>
        <dbReference type="EMBL" id="QDT33157.1"/>
    </source>
</evidence>
<dbReference type="InterPro" id="IPR031329">
    <property type="entry name" value="NEUT/ALK_ceramidase_N"/>
</dbReference>
<keyword evidence="2 4" id="KW-0479">Metal-binding</keyword>
<proteinExistence type="predicted"/>
<evidence type="ECO:0000256" key="2">
    <source>
        <dbReference type="ARBA" id="ARBA00022723"/>
    </source>
</evidence>
<dbReference type="EMBL" id="CP036267">
    <property type="protein sequence ID" value="QDT33157.1"/>
    <property type="molecule type" value="Genomic_DNA"/>
</dbReference>
<dbReference type="PROSITE" id="PS51007">
    <property type="entry name" value="CYTC"/>
    <property type="match status" value="1"/>
</dbReference>
<dbReference type="InterPro" id="IPR013428">
    <property type="entry name" value="Membrane-bound_put_N"/>
</dbReference>
<evidence type="ECO:0000256" key="5">
    <source>
        <dbReference type="SAM" id="SignalP"/>
    </source>
</evidence>
<dbReference type="Pfam" id="PF04734">
    <property type="entry name" value="Ceramidase_alk"/>
    <property type="match status" value="1"/>
</dbReference>
<dbReference type="SUPFAM" id="SSF48371">
    <property type="entry name" value="ARM repeat"/>
    <property type="match status" value="1"/>
</dbReference>
<dbReference type="Pfam" id="PF23500">
    <property type="entry name" value="DUF7133"/>
    <property type="match status" value="1"/>
</dbReference>
<dbReference type="GO" id="GO:0020037">
    <property type="term" value="F:heme binding"/>
    <property type="evidence" value="ECO:0007669"/>
    <property type="project" value="InterPro"/>
</dbReference>
<keyword evidence="8" id="KW-1185">Reference proteome</keyword>